<gene>
    <name evidence="9" type="ORF">GCM10017584_24630</name>
</gene>
<reference evidence="9" key="1">
    <citation type="journal article" date="2014" name="Int. J. Syst. Evol. Microbiol.">
        <title>Complete genome sequence of Corynebacterium casei LMG S-19264T (=DSM 44701T), isolated from a smear-ripened cheese.</title>
        <authorList>
            <consortium name="US DOE Joint Genome Institute (JGI-PGF)"/>
            <person name="Walter F."/>
            <person name="Albersmeier A."/>
            <person name="Kalinowski J."/>
            <person name="Ruckert C."/>
        </authorList>
    </citation>
    <scope>NUCLEOTIDE SEQUENCE</scope>
    <source>
        <strain evidence="9">VKM Ac-1401</strain>
    </source>
</reference>
<keyword evidence="4" id="KW-0378">Hydrolase</keyword>
<dbReference type="EMBL" id="BSEN01000012">
    <property type="protein sequence ID" value="GLJ76889.1"/>
    <property type="molecule type" value="Genomic_DNA"/>
</dbReference>
<dbReference type="RefSeq" id="WP_271177547.1">
    <property type="nucleotide sequence ID" value="NZ_BAAAJO010000002.1"/>
</dbReference>
<keyword evidence="3 7" id="KW-0812">Transmembrane</keyword>
<sequence length="236" mass="24969">MPRAVPRPRRPLTPLTVVVSLVVILAVVLAGLIIRDSAAVTSWDLGILQALSDAHTPWLDALSLGINWLFSPVIAAVIVVVTAAIVLAVTRCLRPMVTFLTLVMIPWLGNDLIKAIVQRPRPDMSALSNSLVGTPSSLSYPSGHVAFATAYCLALLISVGGGRFRPLFTAIAVVVPLLTAFSRMYLGVHYLTDVVASLVYTTAAVVLVNALVEWAYARVGAERVSSGTGPVPGPPQ</sequence>
<evidence type="ECO:0000256" key="2">
    <source>
        <dbReference type="ARBA" id="ARBA00022475"/>
    </source>
</evidence>
<organism evidence="9 10">
    <name type="scientific">Leifsonia poae</name>
    <dbReference type="NCBI Taxonomy" id="110933"/>
    <lineage>
        <taxon>Bacteria</taxon>
        <taxon>Bacillati</taxon>
        <taxon>Actinomycetota</taxon>
        <taxon>Actinomycetes</taxon>
        <taxon>Micrococcales</taxon>
        <taxon>Microbacteriaceae</taxon>
        <taxon>Leifsonia</taxon>
    </lineage>
</organism>
<proteinExistence type="predicted"/>
<dbReference type="AlphaFoldDB" id="A0A9W6M0P6"/>
<evidence type="ECO:0000256" key="5">
    <source>
        <dbReference type="ARBA" id="ARBA00022989"/>
    </source>
</evidence>
<dbReference type="PANTHER" id="PTHR14969">
    <property type="entry name" value="SPHINGOSINE-1-PHOSPHATE PHOSPHOHYDROLASE"/>
    <property type="match status" value="1"/>
</dbReference>
<name>A0A9W6M0P6_9MICO</name>
<keyword evidence="2" id="KW-1003">Cell membrane</keyword>
<feature type="transmembrane region" description="Helical" evidence="7">
    <location>
        <begin position="96"/>
        <end position="117"/>
    </location>
</feature>
<evidence type="ECO:0000256" key="6">
    <source>
        <dbReference type="ARBA" id="ARBA00023136"/>
    </source>
</evidence>
<keyword evidence="6 7" id="KW-0472">Membrane</keyword>
<dbReference type="SUPFAM" id="SSF48317">
    <property type="entry name" value="Acid phosphatase/Vanadium-dependent haloperoxidase"/>
    <property type="match status" value="1"/>
</dbReference>
<comment type="caution">
    <text evidence="9">The sequence shown here is derived from an EMBL/GenBank/DDBJ whole genome shotgun (WGS) entry which is preliminary data.</text>
</comment>
<evidence type="ECO:0000256" key="3">
    <source>
        <dbReference type="ARBA" id="ARBA00022692"/>
    </source>
</evidence>
<dbReference type="GO" id="GO:0016787">
    <property type="term" value="F:hydrolase activity"/>
    <property type="evidence" value="ECO:0007669"/>
    <property type="project" value="UniProtKB-KW"/>
</dbReference>
<comment type="subcellular location">
    <subcellularLocation>
        <location evidence="1">Cell membrane</location>
        <topology evidence="1">Multi-pass membrane protein</topology>
    </subcellularLocation>
</comment>
<evidence type="ECO:0000256" key="4">
    <source>
        <dbReference type="ARBA" id="ARBA00022801"/>
    </source>
</evidence>
<dbReference type="GO" id="GO:0005886">
    <property type="term" value="C:plasma membrane"/>
    <property type="evidence" value="ECO:0007669"/>
    <property type="project" value="UniProtKB-SubCell"/>
</dbReference>
<feature type="transmembrane region" description="Helical" evidence="7">
    <location>
        <begin position="198"/>
        <end position="216"/>
    </location>
</feature>
<keyword evidence="10" id="KW-1185">Reference proteome</keyword>
<feature type="transmembrane region" description="Helical" evidence="7">
    <location>
        <begin position="12"/>
        <end position="34"/>
    </location>
</feature>
<evidence type="ECO:0000313" key="10">
    <source>
        <dbReference type="Proteomes" id="UP001142372"/>
    </source>
</evidence>
<dbReference type="InterPro" id="IPR000326">
    <property type="entry name" value="PAP2/HPO"/>
</dbReference>
<protein>
    <recommendedName>
        <fullName evidence="8">Phosphatidic acid phosphatase type 2/haloperoxidase domain-containing protein</fullName>
    </recommendedName>
</protein>
<evidence type="ECO:0000259" key="8">
    <source>
        <dbReference type="SMART" id="SM00014"/>
    </source>
</evidence>
<feature type="transmembrane region" description="Helical" evidence="7">
    <location>
        <begin position="68"/>
        <end position="89"/>
    </location>
</feature>
<evidence type="ECO:0000313" key="9">
    <source>
        <dbReference type="EMBL" id="GLJ76889.1"/>
    </source>
</evidence>
<dbReference type="InterPro" id="IPR036938">
    <property type="entry name" value="PAP2/HPO_sf"/>
</dbReference>
<dbReference type="Gene3D" id="1.20.144.10">
    <property type="entry name" value="Phosphatidic acid phosphatase type 2/haloperoxidase"/>
    <property type="match status" value="2"/>
</dbReference>
<feature type="transmembrane region" description="Helical" evidence="7">
    <location>
        <begin position="137"/>
        <end position="160"/>
    </location>
</feature>
<evidence type="ECO:0000256" key="7">
    <source>
        <dbReference type="SAM" id="Phobius"/>
    </source>
</evidence>
<dbReference type="Proteomes" id="UP001142372">
    <property type="component" value="Unassembled WGS sequence"/>
</dbReference>
<dbReference type="PANTHER" id="PTHR14969:SF62">
    <property type="entry name" value="DECAPRENYLPHOSPHORYL-5-PHOSPHORIBOSE PHOSPHATASE RV3807C-RELATED"/>
    <property type="match status" value="1"/>
</dbReference>
<reference evidence="9" key="2">
    <citation type="submission" date="2023-01" db="EMBL/GenBank/DDBJ databases">
        <authorList>
            <person name="Sun Q."/>
            <person name="Evtushenko L."/>
        </authorList>
    </citation>
    <scope>NUCLEOTIDE SEQUENCE</scope>
    <source>
        <strain evidence="9">VKM Ac-1401</strain>
    </source>
</reference>
<dbReference type="SMART" id="SM00014">
    <property type="entry name" value="acidPPc"/>
    <property type="match status" value="1"/>
</dbReference>
<feature type="domain" description="Phosphatidic acid phosphatase type 2/haloperoxidase" evidence="8">
    <location>
        <begin position="93"/>
        <end position="209"/>
    </location>
</feature>
<dbReference type="Pfam" id="PF01569">
    <property type="entry name" value="PAP2"/>
    <property type="match status" value="1"/>
</dbReference>
<feature type="transmembrane region" description="Helical" evidence="7">
    <location>
        <begin position="167"/>
        <end position="186"/>
    </location>
</feature>
<accession>A0A9W6M0P6</accession>
<keyword evidence="5 7" id="KW-1133">Transmembrane helix</keyword>
<evidence type="ECO:0000256" key="1">
    <source>
        <dbReference type="ARBA" id="ARBA00004651"/>
    </source>
</evidence>